<evidence type="ECO:0000313" key="3">
    <source>
        <dbReference type="Proteomes" id="UP001595456"/>
    </source>
</evidence>
<accession>A0ABV7E4U0</accession>
<evidence type="ECO:0000256" key="1">
    <source>
        <dbReference type="SAM" id="SignalP"/>
    </source>
</evidence>
<dbReference type="PROSITE" id="PS51257">
    <property type="entry name" value="PROKAR_LIPOPROTEIN"/>
    <property type="match status" value="1"/>
</dbReference>
<dbReference type="EC" id="3.4.-.-" evidence="2"/>
<feature type="signal peptide" evidence="1">
    <location>
        <begin position="1"/>
        <end position="26"/>
    </location>
</feature>
<dbReference type="PANTHER" id="PTHR40590:SF1">
    <property type="entry name" value="CYTOPLASMIC PROTEIN"/>
    <property type="match status" value="1"/>
</dbReference>
<dbReference type="GO" id="GO:0016787">
    <property type="term" value="F:hydrolase activity"/>
    <property type="evidence" value="ECO:0007669"/>
    <property type="project" value="UniProtKB-KW"/>
</dbReference>
<proteinExistence type="predicted"/>
<dbReference type="CDD" id="cd14789">
    <property type="entry name" value="Tiki"/>
    <property type="match status" value="1"/>
</dbReference>
<comment type="caution">
    <text evidence="2">The sequence shown here is derived from an EMBL/GenBank/DDBJ whole genome shotgun (WGS) entry which is preliminary data.</text>
</comment>
<evidence type="ECO:0000313" key="2">
    <source>
        <dbReference type="EMBL" id="MFC3096465.1"/>
    </source>
</evidence>
<sequence>MRLKPILAAALAPLALLAACTTPADAIAEEVRPADAAPAPALWRLSDADTTIYLFGTVHVLPDGVDWYDARIAAAFNASDELVTEVDVSDQAAMAGYIATAAALDDPRGLRGLMSEENRTKYEAALAGIGLPVEAFDPYQPWFAALNLSVLPLLQAGYNPAAGVEMALAARAGGKARTHLETIEEQISIFAGLERDYQLTYLDLTVDGIADVVPMIDEMVTVWLAGDAEKLATIMNSEMTDDYLYNRLLVQRNSNWAKWIENRLNQPGTVFIAVGAGHLAGPGSVQDQLQAQGHRVVRIWK</sequence>
<dbReference type="PANTHER" id="PTHR40590">
    <property type="entry name" value="CYTOPLASMIC PROTEIN-RELATED"/>
    <property type="match status" value="1"/>
</dbReference>
<name>A0ABV7E4U0_9SPHN</name>
<dbReference type="InterPro" id="IPR047111">
    <property type="entry name" value="YbaP-like"/>
</dbReference>
<keyword evidence="3" id="KW-1185">Reference proteome</keyword>
<dbReference type="Pfam" id="PF01963">
    <property type="entry name" value="TraB_PrgY_gumN"/>
    <property type="match status" value="1"/>
</dbReference>
<dbReference type="Proteomes" id="UP001595456">
    <property type="component" value="Unassembled WGS sequence"/>
</dbReference>
<feature type="chain" id="PRO_5047302766" evidence="1">
    <location>
        <begin position="27"/>
        <end position="301"/>
    </location>
</feature>
<dbReference type="EMBL" id="JBHRST010000001">
    <property type="protein sequence ID" value="MFC3096465.1"/>
    <property type="molecule type" value="Genomic_DNA"/>
</dbReference>
<gene>
    <name evidence="2" type="ORF">ACFODU_01450</name>
</gene>
<keyword evidence="1" id="KW-0732">Signal</keyword>
<dbReference type="InterPro" id="IPR002816">
    <property type="entry name" value="TraB/PrgY/GumN_fam"/>
</dbReference>
<reference evidence="3" key="1">
    <citation type="journal article" date="2019" name="Int. J. Syst. Evol. Microbiol.">
        <title>The Global Catalogue of Microorganisms (GCM) 10K type strain sequencing project: providing services to taxonomists for standard genome sequencing and annotation.</title>
        <authorList>
            <consortium name="The Broad Institute Genomics Platform"/>
            <consortium name="The Broad Institute Genome Sequencing Center for Infectious Disease"/>
            <person name="Wu L."/>
            <person name="Ma J."/>
        </authorList>
    </citation>
    <scope>NUCLEOTIDE SEQUENCE [LARGE SCALE GENOMIC DNA]</scope>
    <source>
        <strain evidence="3">KCTC 52607</strain>
    </source>
</reference>
<protein>
    <submittedName>
        <fullName evidence="2">TraB/GumN family protein</fullName>
        <ecNumber evidence="2">3.4.-.-</ecNumber>
    </submittedName>
</protein>
<dbReference type="RefSeq" id="WP_336924962.1">
    <property type="nucleotide sequence ID" value="NZ_JBANRO010000002.1"/>
</dbReference>
<keyword evidence="2" id="KW-0378">Hydrolase</keyword>
<organism evidence="2 3">
    <name type="scientific">Alteraurantiacibacter palmitatis</name>
    <dbReference type="NCBI Taxonomy" id="2054628"/>
    <lineage>
        <taxon>Bacteria</taxon>
        <taxon>Pseudomonadati</taxon>
        <taxon>Pseudomonadota</taxon>
        <taxon>Alphaproteobacteria</taxon>
        <taxon>Sphingomonadales</taxon>
        <taxon>Erythrobacteraceae</taxon>
        <taxon>Alteraurantiacibacter</taxon>
    </lineage>
</organism>